<dbReference type="PANTHER" id="PTHR43710:SF5">
    <property type="entry name" value="INDOLEPYRUVATE FERREDOXIN OXIDOREDUCTASE ALPHA SUBUNIT"/>
    <property type="match status" value="1"/>
</dbReference>
<name>A0A6N7IRK5_9FIRM</name>
<dbReference type="SUPFAM" id="SSF52518">
    <property type="entry name" value="Thiamin diphosphate-binding fold (THDP-binding)"/>
    <property type="match status" value="1"/>
</dbReference>
<dbReference type="GO" id="GO:0030976">
    <property type="term" value="F:thiamine pyrophosphate binding"/>
    <property type="evidence" value="ECO:0007669"/>
    <property type="project" value="InterPro"/>
</dbReference>
<organism evidence="4 5">
    <name type="scientific">Desulfofundulus thermobenzoicus</name>
    <dbReference type="NCBI Taxonomy" id="29376"/>
    <lineage>
        <taxon>Bacteria</taxon>
        <taxon>Bacillati</taxon>
        <taxon>Bacillota</taxon>
        <taxon>Clostridia</taxon>
        <taxon>Eubacteriales</taxon>
        <taxon>Peptococcaceae</taxon>
        <taxon>Desulfofundulus</taxon>
    </lineage>
</organism>
<dbReference type="InterPro" id="IPR029061">
    <property type="entry name" value="THDP-binding"/>
</dbReference>
<keyword evidence="4" id="KW-0670">Pyruvate</keyword>
<dbReference type="Pfam" id="PF01855">
    <property type="entry name" value="POR_N"/>
    <property type="match status" value="1"/>
</dbReference>
<dbReference type="InterPro" id="IPR002880">
    <property type="entry name" value="Pyrv_Fd/Flavodoxin_OxRdtase_N"/>
</dbReference>
<evidence type="ECO:0000259" key="3">
    <source>
        <dbReference type="Pfam" id="PF01855"/>
    </source>
</evidence>
<sequence>MKELMTGNEAIARGAYVHGVTVGVGYPGTPSTEILENFARFAGVKAQWAPNEKVALEVGLGASLAGARVLVTMKHVGVNVAADPLMTAAYTGVNGGLVLVSADDPGMHSSQNEQDNRRFASFARIPMFEPADSQEAHDMVGLALQVSEEFDLPVMLRTTTRVAHSQSFVQPGERREHTLRPYEKNPRKWLMVPAYGRSRRQSLEERLQRLRAYAESCPVNRIIRGDRRVGVITSGISYQYVRDVLPGASVLKLGLTHPLPAELIRRFAAGVERLFVVEELDPYIEEFVTGLGLAVTGKKLFPAGNEFTPGLLRRKFQEAGIDLNPSPSR</sequence>
<dbReference type="EMBL" id="WHYR01000026">
    <property type="protein sequence ID" value="MQL52680.1"/>
    <property type="molecule type" value="Genomic_DNA"/>
</dbReference>
<evidence type="ECO:0000256" key="2">
    <source>
        <dbReference type="ARBA" id="ARBA00023002"/>
    </source>
</evidence>
<dbReference type="PANTHER" id="PTHR43710">
    <property type="entry name" value="2-HYDROXYACYL-COA LYASE"/>
    <property type="match status" value="1"/>
</dbReference>
<keyword evidence="2" id="KW-0560">Oxidoreductase</keyword>
<gene>
    <name evidence="4" type="ORF">GFC01_10485</name>
</gene>
<dbReference type="Proteomes" id="UP000441717">
    <property type="component" value="Unassembled WGS sequence"/>
</dbReference>
<dbReference type="InterPro" id="IPR009014">
    <property type="entry name" value="Transketo_C/PFOR_II"/>
</dbReference>
<dbReference type="SUPFAM" id="SSF52922">
    <property type="entry name" value="TK C-terminal domain-like"/>
    <property type="match status" value="1"/>
</dbReference>
<protein>
    <submittedName>
        <fullName evidence="4">Indolepyruvate ferredoxin oxidoreductase subunit alpha</fullName>
    </submittedName>
</protein>
<dbReference type="FunFam" id="3.40.50.970:FF:000039">
    <property type="entry name" value="Indolepyruvate oxidoreductase subunit IorA"/>
    <property type="match status" value="1"/>
</dbReference>
<evidence type="ECO:0000313" key="5">
    <source>
        <dbReference type="Proteomes" id="UP000441717"/>
    </source>
</evidence>
<dbReference type="Gene3D" id="3.40.50.970">
    <property type="match status" value="1"/>
</dbReference>
<dbReference type="CDD" id="cd07034">
    <property type="entry name" value="TPP_PYR_PFOR_IOR-alpha_like"/>
    <property type="match status" value="1"/>
</dbReference>
<dbReference type="GO" id="GO:0016491">
    <property type="term" value="F:oxidoreductase activity"/>
    <property type="evidence" value="ECO:0007669"/>
    <property type="project" value="UniProtKB-KW"/>
</dbReference>
<comment type="caution">
    <text evidence="4">The sequence shown here is derived from an EMBL/GenBank/DDBJ whole genome shotgun (WGS) entry which is preliminary data.</text>
</comment>
<evidence type="ECO:0000313" key="4">
    <source>
        <dbReference type="EMBL" id="MQL52680.1"/>
    </source>
</evidence>
<proteinExistence type="predicted"/>
<evidence type="ECO:0000256" key="1">
    <source>
        <dbReference type="ARBA" id="ARBA00022723"/>
    </source>
</evidence>
<feature type="non-terminal residue" evidence="4">
    <location>
        <position position="329"/>
    </location>
</feature>
<dbReference type="GO" id="GO:0046872">
    <property type="term" value="F:metal ion binding"/>
    <property type="evidence" value="ECO:0007669"/>
    <property type="project" value="UniProtKB-KW"/>
</dbReference>
<keyword evidence="5" id="KW-1185">Reference proteome</keyword>
<keyword evidence="1" id="KW-0479">Metal-binding</keyword>
<feature type="domain" description="Pyruvate flavodoxin/ferredoxin oxidoreductase pyrimidine binding" evidence="3">
    <location>
        <begin position="14"/>
        <end position="177"/>
    </location>
</feature>
<dbReference type="InterPro" id="IPR045025">
    <property type="entry name" value="HACL1-like"/>
</dbReference>
<dbReference type="AlphaFoldDB" id="A0A6N7IRK5"/>
<reference evidence="4 5" key="1">
    <citation type="submission" date="2019-10" db="EMBL/GenBank/DDBJ databases">
        <title>Comparative genomics of sulfur disproportionating microorganisms.</title>
        <authorList>
            <person name="Ward L.M."/>
            <person name="Bertran E."/>
            <person name="Johnston D."/>
        </authorList>
    </citation>
    <scope>NUCLEOTIDE SEQUENCE [LARGE SCALE GENOMIC DNA]</scope>
    <source>
        <strain evidence="4 5">DSM 14055</strain>
    </source>
</reference>
<accession>A0A6N7IRK5</accession>